<name>A0ABX6C4Y6_9CHLR</name>
<reference evidence="1 2" key="1">
    <citation type="submission" date="2019-10" db="EMBL/GenBank/DDBJ databases">
        <title>Thermopilla bonchosmolovskayae gen. nov., sp. nov., a moderately thermophilic Chloroflexi bacterium from a Chukotka hot spring (Arctic, Russia), representing a novel classis Thermopillaia, which include previously uncultivated lineage OLB14.</title>
        <authorList>
            <person name="Kochetkova T.V."/>
            <person name="Zayulina K.S."/>
            <person name="Zhigarkov V.S."/>
            <person name="Minaev N.V."/>
            <person name="Novikov A."/>
            <person name="Toshchakov S.V."/>
            <person name="Elcheninov A.G."/>
            <person name="Kublanov I.V."/>
        </authorList>
    </citation>
    <scope>NUCLEOTIDE SEQUENCE [LARGE SCALE GENOMIC DNA]</scope>
    <source>
        <strain evidence="1 2">3753O</strain>
    </source>
</reference>
<proteinExistence type="predicted"/>
<dbReference type="InterPro" id="IPR001310">
    <property type="entry name" value="Histidine_triad_HIT"/>
</dbReference>
<dbReference type="Gene3D" id="3.30.428.10">
    <property type="entry name" value="HIT-like"/>
    <property type="match status" value="1"/>
</dbReference>
<accession>A0ABX6C4Y6</accession>
<sequence>MNWGIVSPGRVVVVVCSAGRRTGKIRIPMPTYCVFCNIVAGKEPANIIYEDDEIIVIQNILRWVPVMLLAMTKQHTTQAELWAYHMGKVGPIAAEIGRQLCPGGFRLLSNFGYDAMQSQEHGHLHILGGTFLGHYVG</sequence>
<organism evidence="1 2">
    <name type="scientific">Tepidiforma bonchosmolovskayae</name>
    <dbReference type="NCBI Taxonomy" id="2601677"/>
    <lineage>
        <taxon>Bacteria</taxon>
        <taxon>Bacillati</taxon>
        <taxon>Chloroflexota</taxon>
        <taxon>Tepidiformia</taxon>
        <taxon>Tepidiformales</taxon>
        <taxon>Tepidiformaceae</taxon>
        <taxon>Tepidiforma</taxon>
    </lineage>
</organism>
<gene>
    <name evidence="1" type="ORF">Tbon_12900</name>
</gene>
<dbReference type="InterPro" id="IPR036265">
    <property type="entry name" value="HIT-like_sf"/>
</dbReference>
<evidence type="ECO:0000313" key="1">
    <source>
        <dbReference type="EMBL" id="QFG04133.1"/>
    </source>
</evidence>
<dbReference type="PANTHER" id="PTHR23089">
    <property type="entry name" value="HISTIDINE TRIAD HIT PROTEIN"/>
    <property type="match status" value="1"/>
</dbReference>
<dbReference type="Proteomes" id="UP000326331">
    <property type="component" value="Chromosome"/>
</dbReference>
<dbReference type="SUPFAM" id="SSF54197">
    <property type="entry name" value="HIT-like"/>
    <property type="match status" value="1"/>
</dbReference>
<dbReference type="EMBL" id="CP042829">
    <property type="protein sequence ID" value="QFG04133.1"/>
    <property type="molecule type" value="Genomic_DNA"/>
</dbReference>
<evidence type="ECO:0000313" key="2">
    <source>
        <dbReference type="Proteomes" id="UP000326331"/>
    </source>
</evidence>
<keyword evidence="2" id="KW-1185">Reference proteome</keyword>
<dbReference type="Pfam" id="PF11969">
    <property type="entry name" value="DcpS_C"/>
    <property type="match status" value="1"/>
</dbReference>
<protein>
    <submittedName>
        <fullName evidence="1">HIT domain-containing protein</fullName>
    </submittedName>
</protein>